<dbReference type="Pfam" id="PF10117">
    <property type="entry name" value="McrBC"/>
    <property type="match status" value="1"/>
</dbReference>
<proteinExistence type="predicted"/>
<dbReference type="RefSeq" id="WP_074703790.1">
    <property type="nucleotide sequence ID" value="NZ_FOHI01000001.1"/>
</dbReference>
<name>A0A1H9YDT5_9PROT</name>
<protein>
    <submittedName>
        <fullName evidence="1">5-methylcytosine-specific restriction enzyme subunit McrC</fullName>
    </submittedName>
</protein>
<organism evidence="1 2">
    <name type="scientific">Nitrosospira multiformis</name>
    <dbReference type="NCBI Taxonomy" id="1231"/>
    <lineage>
        <taxon>Bacteria</taxon>
        <taxon>Pseudomonadati</taxon>
        <taxon>Pseudomonadota</taxon>
        <taxon>Betaproteobacteria</taxon>
        <taxon>Nitrosomonadales</taxon>
        <taxon>Nitrosomonadaceae</taxon>
        <taxon>Nitrosospira</taxon>
    </lineage>
</organism>
<dbReference type="EMBL" id="FOHI01000001">
    <property type="protein sequence ID" value="SES67078.1"/>
    <property type="molecule type" value="Genomic_DNA"/>
</dbReference>
<dbReference type="PANTHER" id="PTHR38733:SF1">
    <property type="entry name" value="TYPE IV METHYL-DIRECTED RESTRICTION ENZYME ECOKMCRBC"/>
    <property type="match status" value="1"/>
</dbReference>
<dbReference type="PANTHER" id="PTHR38733">
    <property type="entry name" value="PROTEIN MCRC"/>
    <property type="match status" value="1"/>
</dbReference>
<dbReference type="AlphaFoldDB" id="A0A1H9YDT5"/>
<dbReference type="InterPro" id="IPR019292">
    <property type="entry name" value="McrC"/>
</dbReference>
<dbReference type="OrthoDB" id="307209at2"/>
<dbReference type="Proteomes" id="UP000183339">
    <property type="component" value="Unassembled WGS sequence"/>
</dbReference>
<accession>A0A1H9YDT5</accession>
<evidence type="ECO:0000313" key="2">
    <source>
        <dbReference type="Proteomes" id="UP000183339"/>
    </source>
</evidence>
<evidence type="ECO:0000313" key="1">
    <source>
        <dbReference type="EMBL" id="SES67078.1"/>
    </source>
</evidence>
<gene>
    <name evidence="1" type="ORF">SAMN05216412_101176</name>
</gene>
<reference evidence="1 2" key="1">
    <citation type="submission" date="2016-10" db="EMBL/GenBank/DDBJ databases">
        <authorList>
            <person name="de Groot N.N."/>
        </authorList>
    </citation>
    <scope>NUCLEOTIDE SEQUENCE [LARGE SCALE GENOMIC DNA]</scope>
    <source>
        <strain evidence="1 2">Nl7</strain>
    </source>
</reference>
<sequence length="420" mass="48553">MKGTVTVREYARLTPGPTRNSLDEATVAQVDFDWLCCLSASFRNRGAPLLQIDNRQWLRLDNFVGVIEMPSGGSLEILPKDFDASANIETSRKLLCRMIQGAMDLPVRDVGAADLALLDAPVSEWVIRQFLLAVDRLVKRGLRFDYAQIEEEQRFLRGQLDVGRQLRQPEGRQHLFWIRHDIFLPDGPENRLIKSALVIAGANTQDAENWRLAHELLGLIAEIPISQQIGEDFKRWRRDRLMAHYKPVRPWCELILRQQLPFAGSGVWRGISLLFPMEKLFERYVEASLRQALPGDIRFISQSTSKYLCIHEGQGFFQLRPDILLSRQTQSWILDTKWKLLDTLDLVNHYGLSQSDFYQLFAYGQKYLGGKGDVILIFPKTIRFYEPLPPFYFSEALRLWVLPFDLEKKQLIEPILKLLP</sequence>